<evidence type="ECO:0000313" key="3">
    <source>
        <dbReference type="EMBL" id="KAL2061728.1"/>
    </source>
</evidence>
<keyword evidence="2" id="KW-0812">Transmembrane</keyword>
<feature type="transmembrane region" description="Helical" evidence="2">
    <location>
        <begin position="41"/>
        <end position="65"/>
    </location>
</feature>
<proteinExistence type="predicted"/>
<protein>
    <submittedName>
        <fullName evidence="3">Uncharacterized protein</fullName>
    </submittedName>
</protein>
<evidence type="ECO:0000256" key="2">
    <source>
        <dbReference type="SAM" id="Phobius"/>
    </source>
</evidence>
<organism evidence="3 4">
    <name type="scientific">Oculimacula yallundae</name>
    <dbReference type="NCBI Taxonomy" id="86028"/>
    <lineage>
        <taxon>Eukaryota</taxon>
        <taxon>Fungi</taxon>
        <taxon>Dikarya</taxon>
        <taxon>Ascomycota</taxon>
        <taxon>Pezizomycotina</taxon>
        <taxon>Leotiomycetes</taxon>
        <taxon>Helotiales</taxon>
        <taxon>Ploettnerulaceae</taxon>
        <taxon>Oculimacula</taxon>
    </lineage>
</organism>
<keyword evidence="4" id="KW-1185">Reference proteome</keyword>
<name>A0ABR4BVS8_9HELO</name>
<feature type="region of interest" description="Disordered" evidence="1">
    <location>
        <begin position="1"/>
        <end position="20"/>
    </location>
</feature>
<evidence type="ECO:0000313" key="4">
    <source>
        <dbReference type="Proteomes" id="UP001595075"/>
    </source>
</evidence>
<sequence length="118" mass="13146">MGSSSFQSSPNYTDTVLSNKDSMGNQTSLHLRYYPPAQTTVILALTHLTSALCNFTIFISILVASPSMNAHRTNRKAISRKRDVADTSERIAWSKKGTKRWFGQDPLNANTTHPSSYH</sequence>
<comment type="caution">
    <text evidence="3">The sequence shown here is derived from an EMBL/GenBank/DDBJ whole genome shotgun (WGS) entry which is preliminary data.</text>
</comment>
<accession>A0ABR4BVS8</accession>
<dbReference type="EMBL" id="JAZHXI010000018">
    <property type="protein sequence ID" value="KAL2061728.1"/>
    <property type="molecule type" value="Genomic_DNA"/>
</dbReference>
<evidence type="ECO:0000256" key="1">
    <source>
        <dbReference type="SAM" id="MobiDB-lite"/>
    </source>
</evidence>
<reference evidence="3 4" key="1">
    <citation type="journal article" date="2024" name="Commun. Biol.">
        <title>Comparative genomic analysis of thermophilic fungi reveals convergent evolutionary adaptations and gene losses.</title>
        <authorList>
            <person name="Steindorff A.S."/>
            <person name="Aguilar-Pontes M.V."/>
            <person name="Robinson A.J."/>
            <person name="Andreopoulos B."/>
            <person name="LaButti K."/>
            <person name="Kuo A."/>
            <person name="Mondo S."/>
            <person name="Riley R."/>
            <person name="Otillar R."/>
            <person name="Haridas S."/>
            <person name="Lipzen A."/>
            <person name="Grimwood J."/>
            <person name="Schmutz J."/>
            <person name="Clum A."/>
            <person name="Reid I.D."/>
            <person name="Moisan M.C."/>
            <person name="Butler G."/>
            <person name="Nguyen T.T.M."/>
            <person name="Dewar K."/>
            <person name="Conant G."/>
            <person name="Drula E."/>
            <person name="Henrissat B."/>
            <person name="Hansel C."/>
            <person name="Singer S."/>
            <person name="Hutchinson M.I."/>
            <person name="de Vries R.P."/>
            <person name="Natvig D.O."/>
            <person name="Powell A.J."/>
            <person name="Tsang A."/>
            <person name="Grigoriev I.V."/>
        </authorList>
    </citation>
    <scope>NUCLEOTIDE SEQUENCE [LARGE SCALE GENOMIC DNA]</scope>
    <source>
        <strain evidence="3 4">CBS 494.80</strain>
    </source>
</reference>
<keyword evidence="2" id="KW-0472">Membrane</keyword>
<gene>
    <name evidence="3" type="ORF">VTL71DRAFT_7106</name>
</gene>
<keyword evidence="2" id="KW-1133">Transmembrane helix</keyword>
<dbReference type="Proteomes" id="UP001595075">
    <property type="component" value="Unassembled WGS sequence"/>
</dbReference>